<dbReference type="Pfam" id="PF01636">
    <property type="entry name" value="APH"/>
    <property type="match status" value="1"/>
</dbReference>
<dbReference type="Gene3D" id="3.90.1200.10">
    <property type="match status" value="1"/>
</dbReference>
<dbReference type="InterPro" id="IPR002575">
    <property type="entry name" value="Aminoglycoside_PTrfase"/>
</dbReference>
<evidence type="ECO:0000259" key="1">
    <source>
        <dbReference type="Pfam" id="PF01636"/>
    </source>
</evidence>
<keyword evidence="3" id="KW-1185">Reference proteome</keyword>
<gene>
    <name evidence="2" type="ORF">ACFOZ4_19160</name>
</gene>
<proteinExistence type="predicted"/>
<comment type="caution">
    <text evidence="2">The sequence shown here is derived from an EMBL/GenBank/DDBJ whole genome shotgun (WGS) entry which is preliminary data.</text>
</comment>
<dbReference type="SUPFAM" id="SSF56112">
    <property type="entry name" value="Protein kinase-like (PK-like)"/>
    <property type="match status" value="1"/>
</dbReference>
<evidence type="ECO:0000313" key="2">
    <source>
        <dbReference type="EMBL" id="MFC4132732.1"/>
    </source>
</evidence>
<reference evidence="3" key="1">
    <citation type="journal article" date="2019" name="Int. J. Syst. Evol. Microbiol.">
        <title>The Global Catalogue of Microorganisms (GCM) 10K type strain sequencing project: providing services to taxonomists for standard genome sequencing and annotation.</title>
        <authorList>
            <consortium name="The Broad Institute Genomics Platform"/>
            <consortium name="The Broad Institute Genome Sequencing Center for Infectious Disease"/>
            <person name="Wu L."/>
            <person name="Ma J."/>
        </authorList>
    </citation>
    <scope>NUCLEOTIDE SEQUENCE [LARGE SCALE GENOMIC DNA]</scope>
    <source>
        <strain evidence="3">CGMCC 4.7289</strain>
    </source>
</reference>
<protein>
    <submittedName>
        <fullName evidence="2">Phosphotransferase</fullName>
    </submittedName>
</protein>
<dbReference type="Proteomes" id="UP001595816">
    <property type="component" value="Unassembled WGS sequence"/>
</dbReference>
<dbReference type="EMBL" id="JBHSAY010000009">
    <property type="protein sequence ID" value="MFC4132732.1"/>
    <property type="molecule type" value="Genomic_DNA"/>
</dbReference>
<name>A0ABV8LQY4_9ACTN</name>
<accession>A0ABV8LQY4</accession>
<evidence type="ECO:0000313" key="3">
    <source>
        <dbReference type="Proteomes" id="UP001595816"/>
    </source>
</evidence>
<organism evidence="2 3">
    <name type="scientific">Hamadaea flava</name>
    <dbReference type="NCBI Taxonomy" id="1742688"/>
    <lineage>
        <taxon>Bacteria</taxon>
        <taxon>Bacillati</taxon>
        <taxon>Actinomycetota</taxon>
        <taxon>Actinomycetes</taxon>
        <taxon>Micromonosporales</taxon>
        <taxon>Micromonosporaceae</taxon>
        <taxon>Hamadaea</taxon>
    </lineage>
</organism>
<feature type="domain" description="Aminoglycoside phosphotransferase" evidence="1">
    <location>
        <begin position="43"/>
        <end position="234"/>
    </location>
</feature>
<sequence length="306" mass="32588">MTSPLAVGGNRARWEDLPQSVRAVIEQAAGARVIGAVSQPGGFSPAMASVLTLADGHTVFAKAVTEERSEYAAAAIRREADILAGLPPQVPSPALIWGGDHIDEAGDWAIMVTEAVDGWTPAQPWQPDELRRFLDAATVLADSLTPAPFHAPALAEDADFAENWANLTHPRQAELAELEFGWAAATEGDALLHGDLRADNFLLTTTGFVVVDWPAACLGARWLDLIVSLPSVAMHGGGDPEALWSAHPLSREPDPEAVDAVLAGLAGYFLARAVLPPVPLLPTLRDFQRAQGEVALRWLSGRRGWS</sequence>
<dbReference type="RefSeq" id="WP_253752715.1">
    <property type="nucleotide sequence ID" value="NZ_JAMZDZ010000001.1"/>
</dbReference>
<dbReference type="InterPro" id="IPR011009">
    <property type="entry name" value="Kinase-like_dom_sf"/>
</dbReference>